<dbReference type="AlphaFoldDB" id="A0A0N4V1L5"/>
<keyword evidence="7" id="KW-0683">Retinol-binding</keyword>
<keyword evidence="9" id="KW-0812">Transmembrane</keyword>
<dbReference type="GO" id="GO:0016918">
    <property type="term" value="F:retinal binding"/>
    <property type="evidence" value="ECO:0007669"/>
    <property type="project" value="UniProtKB-KW"/>
</dbReference>
<feature type="transmembrane region" description="Helical" evidence="9">
    <location>
        <begin position="12"/>
        <end position="31"/>
    </location>
</feature>
<dbReference type="Pfam" id="PF05823">
    <property type="entry name" value="Gp-FAR-1"/>
    <property type="match status" value="1"/>
</dbReference>
<protein>
    <submittedName>
        <fullName evidence="10">Fatty-acid and retinol-binding protein 1</fullName>
    </submittedName>
</protein>
<reference evidence="10" key="1">
    <citation type="submission" date="2017-02" db="UniProtKB">
        <authorList>
            <consortium name="WormBaseParasite"/>
        </authorList>
    </citation>
    <scope>IDENTIFICATION</scope>
</reference>
<accession>A0A0N4V1L5</accession>
<keyword evidence="6" id="KW-0175">Coiled coil</keyword>
<keyword evidence="4" id="KW-0732">Signal</keyword>
<evidence type="ECO:0000313" key="10">
    <source>
        <dbReference type="WBParaSite" id="EVEC_0000384701-mRNA-1"/>
    </source>
</evidence>
<keyword evidence="9" id="KW-1133">Transmembrane helix</keyword>
<dbReference type="GO" id="GO:0005576">
    <property type="term" value="C:extracellular region"/>
    <property type="evidence" value="ECO:0007669"/>
    <property type="project" value="UniProtKB-SubCell"/>
</dbReference>
<comment type="similarity">
    <text evidence="2">Belongs to the fatty-acid and retinol-binding protein (FARBP) family.</text>
</comment>
<comment type="subcellular location">
    <subcellularLocation>
        <location evidence="1">Secreted</location>
    </subcellularLocation>
</comment>
<name>A0A0N4V1L5_ENTVE</name>
<organism evidence="10">
    <name type="scientific">Enterobius vermicularis</name>
    <name type="common">Human pinworm</name>
    <dbReference type="NCBI Taxonomy" id="51028"/>
    <lineage>
        <taxon>Eukaryota</taxon>
        <taxon>Metazoa</taxon>
        <taxon>Ecdysozoa</taxon>
        <taxon>Nematoda</taxon>
        <taxon>Chromadorea</taxon>
        <taxon>Rhabditida</taxon>
        <taxon>Spirurina</taxon>
        <taxon>Oxyuridomorpha</taxon>
        <taxon>Oxyuroidea</taxon>
        <taxon>Oxyuridae</taxon>
        <taxon>Enterobius</taxon>
    </lineage>
</organism>
<sequence>LINSNSCFSFSLLFLLLTSFIRSVVILFLVLGKLPKFIKTFFLNLSPQDKEQLKQLAREFWTATDEKAVLAEIQRRYPALYNKIDPVLKQLKSKIEGLTPEAKAFVKKV</sequence>
<keyword evidence="8" id="KW-0446">Lipid-binding</keyword>
<keyword evidence="5" id="KW-0845">Vitamin A</keyword>
<evidence type="ECO:0000256" key="5">
    <source>
        <dbReference type="ARBA" id="ARBA00022893"/>
    </source>
</evidence>
<evidence type="ECO:0000256" key="6">
    <source>
        <dbReference type="ARBA" id="ARBA00023054"/>
    </source>
</evidence>
<keyword evidence="3" id="KW-0964">Secreted</keyword>
<dbReference type="Gene3D" id="1.20.120.1100">
    <property type="match status" value="1"/>
</dbReference>
<evidence type="ECO:0000256" key="2">
    <source>
        <dbReference type="ARBA" id="ARBA00006648"/>
    </source>
</evidence>
<evidence type="ECO:0000256" key="7">
    <source>
        <dbReference type="ARBA" id="ARBA00023072"/>
    </source>
</evidence>
<dbReference type="GO" id="GO:0019841">
    <property type="term" value="F:retinol binding"/>
    <property type="evidence" value="ECO:0007669"/>
    <property type="project" value="UniProtKB-KW"/>
</dbReference>
<dbReference type="InterPro" id="IPR008632">
    <property type="entry name" value="Gp-FAR-1"/>
</dbReference>
<evidence type="ECO:0000256" key="8">
    <source>
        <dbReference type="ARBA" id="ARBA00023121"/>
    </source>
</evidence>
<dbReference type="WBParaSite" id="EVEC_0000384701-mRNA-1">
    <property type="protein sequence ID" value="EVEC_0000384701-mRNA-1"/>
    <property type="gene ID" value="EVEC_0000384701"/>
</dbReference>
<evidence type="ECO:0000256" key="1">
    <source>
        <dbReference type="ARBA" id="ARBA00004613"/>
    </source>
</evidence>
<evidence type="ECO:0000256" key="4">
    <source>
        <dbReference type="ARBA" id="ARBA00022729"/>
    </source>
</evidence>
<proteinExistence type="inferred from homology"/>
<evidence type="ECO:0000256" key="9">
    <source>
        <dbReference type="SAM" id="Phobius"/>
    </source>
</evidence>
<keyword evidence="9" id="KW-0472">Membrane</keyword>
<evidence type="ECO:0000256" key="3">
    <source>
        <dbReference type="ARBA" id="ARBA00022525"/>
    </source>
</evidence>